<reference evidence="2" key="1">
    <citation type="submission" date="2021-03" db="EMBL/GenBank/DDBJ databases">
        <authorList>
            <person name="Tran Van P."/>
        </authorList>
    </citation>
    <scope>NUCLEOTIDE SEQUENCE</scope>
</reference>
<feature type="compositionally biased region" description="Basic and acidic residues" evidence="1">
    <location>
        <begin position="212"/>
        <end position="227"/>
    </location>
</feature>
<feature type="compositionally biased region" description="Basic and acidic residues" evidence="1">
    <location>
        <begin position="235"/>
        <end position="244"/>
    </location>
</feature>
<dbReference type="EMBL" id="CAJPIN010076910">
    <property type="protein sequence ID" value="CAG2067865.1"/>
    <property type="molecule type" value="Genomic_DNA"/>
</dbReference>
<dbReference type="Proteomes" id="UP001153148">
    <property type="component" value="Unassembled WGS sequence"/>
</dbReference>
<accession>A0ABN7PL63</accession>
<feature type="non-terminal residue" evidence="2">
    <location>
        <position position="494"/>
    </location>
</feature>
<feature type="compositionally biased region" description="Basic and acidic residues" evidence="1">
    <location>
        <begin position="366"/>
        <end position="417"/>
    </location>
</feature>
<evidence type="ECO:0000256" key="1">
    <source>
        <dbReference type="SAM" id="MobiDB-lite"/>
    </source>
</evidence>
<feature type="compositionally biased region" description="Basic and acidic residues" evidence="1">
    <location>
        <begin position="174"/>
        <end position="184"/>
    </location>
</feature>
<gene>
    <name evidence="2" type="ORF">TPAB3V08_LOCUS14808</name>
</gene>
<feature type="compositionally biased region" description="Basic and acidic residues" evidence="1">
    <location>
        <begin position="458"/>
        <end position="470"/>
    </location>
</feature>
<feature type="region of interest" description="Disordered" evidence="1">
    <location>
        <begin position="174"/>
        <end position="417"/>
    </location>
</feature>
<organism evidence="2 3">
    <name type="scientific">Timema podura</name>
    <name type="common">Walking stick</name>
    <dbReference type="NCBI Taxonomy" id="61482"/>
    <lineage>
        <taxon>Eukaryota</taxon>
        <taxon>Metazoa</taxon>
        <taxon>Ecdysozoa</taxon>
        <taxon>Arthropoda</taxon>
        <taxon>Hexapoda</taxon>
        <taxon>Insecta</taxon>
        <taxon>Pterygota</taxon>
        <taxon>Neoptera</taxon>
        <taxon>Polyneoptera</taxon>
        <taxon>Phasmatodea</taxon>
        <taxon>Timematodea</taxon>
        <taxon>Timematoidea</taxon>
        <taxon>Timematidae</taxon>
        <taxon>Timema</taxon>
    </lineage>
</organism>
<feature type="compositionally biased region" description="Basic and acidic residues" evidence="1">
    <location>
        <begin position="321"/>
        <end position="357"/>
    </location>
</feature>
<evidence type="ECO:0000313" key="2">
    <source>
        <dbReference type="EMBL" id="CAG2067865.1"/>
    </source>
</evidence>
<sequence length="494" mass="54823">MPPLRHTYHRRRNGNTANLGVARVGVLENVVSRMGRRRKHLSQTNKLTLKVKELDDQENSVNKDEDLITNKTQVSDTEESTFSIKAETKAINKQNDRKVVADCSGEDQEESLPIKKMVLVNEEDKELLDVVTTRSTTSLIHNTNRRARVSTRAATMNTPCHMCKCSLNETGSEKTQLECGESKGTEPQGTEGKKGGAMVSTSKRAKSKRAGLKGDEIEESGTRKVEPEGAGPQGDKPKKPEYRRVRLKKAGLKGDGEGETGAKQAVLRGSRVKETGSEDMEPEDSEFKRAKSEESKEPVLRRIEFNWIEPERIGALNIRPESPEPKLNGSEESRAKQAGFERSRPNKTESKELRAQRTEPNWAEAEGARTTEVDATKTESKWTRSEISGSKEAEAVNLKEVDATKTEPKWTRSEISGSKEAEVVNLKEVDTTKTESKWTGSEEAEVVNLKEVEPNWTKPEEAAVARRIESQHAGSEGGAKKAVPKVTGRKDPAR</sequence>
<proteinExistence type="predicted"/>
<keyword evidence="3" id="KW-1185">Reference proteome</keyword>
<protein>
    <submittedName>
        <fullName evidence="2">Uncharacterized protein</fullName>
    </submittedName>
</protein>
<evidence type="ECO:0000313" key="3">
    <source>
        <dbReference type="Proteomes" id="UP001153148"/>
    </source>
</evidence>
<feature type="region of interest" description="Disordered" evidence="1">
    <location>
        <begin position="458"/>
        <end position="494"/>
    </location>
</feature>
<comment type="caution">
    <text evidence="2">The sequence shown here is derived from an EMBL/GenBank/DDBJ whole genome shotgun (WGS) entry which is preliminary data.</text>
</comment>
<name>A0ABN7PL63_TIMPD</name>
<feature type="compositionally biased region" description="Basic and acidic residues" evidence="1">
    <location>
        <begin position="285"/>
        <end position="312"/>
    </location>
</feature>